<sequence>MPVAAQSKASPQTGTGVKIDMRSGRARLVVPPLPSERVLSRLVWTSMITLDNANRTGDYSILYRLGSPGFQQSQNLQSLSALFQPLRDARVDVGRVIHQTPEFYLSPGVDENGIMRLRGGFDDRPRQIRFDILFDYSTGAWRIHGISVVDMESRAPR</sequence>
<name>A0ABQ5V2F0_9PROT</name>
<proteinExistence type="predicted"/>
<keyword evidence="3" id="KW-1185">Reference proteome</keyword>
<reference evidence="2" key="1">
    <citation type="journal article" date="2014" name="Int. J. Syst. Evol. Microbiol.">
        <title>Complete genome of a new Firmicutes species belonging to the dominant human colonic microbiota ('Ruminococcus bicirculans') reveals two chromosomes and a selective capacity to utilize plant glucans.</title>
        <authorList>
            <consortium name="NISC Comparative Sequencing Program"/>
            <person name="Wegmann U."/>
            <person name="Louis P."/>
            <person name="Goesmann A."/>
            <person name="Henrissat B."/>
            <person name="Duncan S.H."/>
            <person name="Flint H.J."/>
        </authorList>
    </citation>
    <scope>NUCLEOTIDE SEQUENCE</scope>
    <source>
        <strain evidence="2">NBRC 108216</strain>
    </source>
</reference>
<evidence type="ECO:0000313" key="2">
    <source>
        <dbReference type="EMBL" id="GLQ21023.1"/>
    </source>
</evidence>
<evidence type="ECO:0000313" key="3">
    <source>
        <dbReference type="Proteomes" id="UP001161390"/>
    </source>
</evidence>
<gene>
    <name evidence="2" type="ORF">GCM10007854_19780</name>
</gene>
<evidence type="ECO:0000256" key="1">
    <source>
        <dbReference type="SAM" id="MobiDB-lite"/>
    </source>
</evidence>
<organism evidence="2 3">
    <name type="scientific">Algimonas porphyrae</name>
    <dbReference type="NCBI Taxonomy" id="1128113"/>
    <lineage>
        <taxon>Bacteria</taxon>
        <taxon>Pseudomonadati</taxon>
        <taxon>Pseudomonadota</taxon>
        <taxon>Alphaproteobacteria</taxon>
        <taxon>Maricaulales</taxon>
        <taxon>Robiginitomaculaceae</taxon>
        <taxon>Algimonas</taxon>
    </lineage>
</organism>
<dbReference type="Proteomes" id="UP001161390">
    <property type="component" value="Unassembled WGS sequence"/>
</dbReference>
<evidence type="ECO:0008006" key="4">
    <source>
        <dbReference type="Google" id="ProtNLM"/>
    </source>
</evidence>
<protein>
    <recommendedName>
        <fullName evidence="4">DUF4864 domain-containing protein</fullName>
    </recommendedName>
</protein>
<reference evidence="2" key="2">
    <citation type="submission" date="2023-01" db="EMBL/GenBank/DDBJ databases">
        <title>Draft genome sequence of Algimonas porphyrae strain NBRC 108216.</title>
        <authorList>
            <person name="Sun Q."/>
            <person name="Mori K."/>
        </authorList>
    </citation>
    <scope>NUCLEOTIDE SEQUENCE</scope>
    <source>
        <strain evidence="2">NBRC 108216</strain>
    </source>
</reference>
<accession>A0ABQ5V2F0</accession>
<feature type="region of interest" description="Disordered" evidence="1">
    <location>
        <begin position="1"/>
        <end position="20"/>
    </location>
</feature>
<dbReference type="EMBL" id="BSNJ01000004">
    <property type="protein sequence ID" value="GLQ21023.1"/>
    <property type="molecule type" value="Genomic_DNA"/>
</dbReference>
<comment type="caution">
    <text evidence="2">The sequence shown here is derived from an EMBL/GenBank/DDBJ whole genome shotgun (WGS) entry which is preliminary data.</text>
</comment>